<comment type="caution">
    <text evidence="3">The sequence shown here is derived from an EMBL/GenBank/DDBJ whole genome shotgun (WGS) entry which is preliminary data.</text>
</comment>
<feature type="compositionally biased region" description="Pro residues" evidence="1">
    <location>
        <begin position="233"/>
        <end position="253"/>
    </location>
</feature>
<organism evidence="3 4">
    <name type="scientific">Candidatus Berkelbacteria bacterium RIFOXYA2_FULL_43_10</name>
    <dbReference type="NCBI Taxonomy" id="1797472"/>
    <lineage>
        <taxon>Bacteria</taxon>
        <taxon>Candidatus Berkelbacteria</taxon>
    </lineage>
</organism>
<dbReference type="AlphaFoldDB" id="A0A1F5E797"/>
<proteinExistence type="predicted"/>
<sequence>MRVTACAVLMLAFVVTGAWASVHVPTTPCPADMNEMRVMDSASATVDRGQVGMLLGRLFAGQSILDRPMSWGTLPYPSELTMTYGEGKGAGGAWPVKIDQAHSDWRPGWTIWKTETAFVHIEKGVRGNWIVSTGTVAKTVETTVTVEKETERVIYRDRDRPVIVPQLRDVPTPVIQTQYVGMPARQGYIPPGGIGQGQAGGITMATGWKVPGEWHTWATAGVVLYHQPSVQRPCPPEPPPPGPCPPGEPPDTPGPGQAGDTPGPGGSGGDPGGGGTPPPEPGGTPGNNAWPPPTPGVNDGGPVPPGGGTGGAYPAP</sequence>
<dbReference type="EMBL" id="MEZY01000038">
    <property type="protein sequence ID" value="OGD63180.1"/>
    <property type="molecule type" value="Genomic_DNA"/>
</dbReference>
<gene>
    <name evidence="3" type="ORF">A2215_01845</name>
</gene>
<accession>A0A1F5E797</accession>
<feature type="compositionally biased region" description="Gly residues" evidence="1">
    <location>
        <begin position="262"/>
        <end position="275"/>
    </location>
</feature>
<evidence type="ECO:0000256" key="1">
    <source>
        <dbReference type="SAM" id="MobiDB-lite"/>
    </source>
</evidence>
<evidence type="ECO:0000256" key="2">
    <source>
        <dbReference type="SAM" id="SignalP"/>
    </source>
</evidence>
<name>A0A1F5E797_9BACT</name>
<feature type="signal peptide" evidence="2">
    <location>
        <begin position="1"/>
        <end position="20"/>
    </location>
</feature>
<keyword evidence="2" id="KW-0732">Signal</keyword>
<evidence type="ECO:0000313" key="4">
    <source>
        <dbReference type="Proteomes" id="UP000178583"/>
    </source>
</evidence>
<evidence type="ECO:0000313" key="3">
    <source>
        <dbReference type="EMBL" id="OGD63180.1"/>
    </source>
</evidence>
<feature type="compositionally biased region" description="Gly residues" evidence="1">
    <location>
        <begin position="306"/>
        <end position="316"/>
    </location>
</feature>
<dbReference type="STRING" id="1797472.A2215_01845"/>
<protein>
    <submittedName>
        <fullName evidence="3">Uncharacterized protein</fullName>
    </submittedName>
</protein>
<feature type="region of interest" description="Disordered" evidence="1">
    <location>
        <begin position="230"/>
        <end position="316"/>
    </location>
</feature>
<feature type="chain" id="PRO_5009518290" evidence="2">
    <location>
        <begin position="21"/>
        <end position="316"/>
    </location>
</feature>
<dbReference type="Proteomes" id="UP000178583">
    <property type="component" value="Unassembled WGS sequence"/>
</dbReference>
<reference evidence="3 4" key="1">
    <citation type="journal article" date="2016" name="Nat. Commun.">
        <title>Thousands of microbial genomes shed light on interconnected biogeochemical processes in an aquifer system.</title>
        <authorList>
            <person name="Anantharaman K."/>
            <person name="Brown C.T."/>
            <person name="Hug L.A."/>
            <person name="Sharon I."/>
            <person name="Castelle C.J."/>
            <person name="Probst A.J."/>
            <person name="Thomas B.C."/>
            <person name="Singh A."/>
            <person name="Wilkins M.J."/>
            <person name="Karaoz U."/>
            <person name="Brodie E.L."/>
            <person name="Williams K.H."/>
            <person name="Hubbard S.S."/>
            <person name="Banfield J.F."/>
        </authorList>
    </citation>
    <scope>NUCLEOTIDE SEQUENCE [LARGE SCALE GENOMIC DNA]</scope>
</reference>